<accession>A0A1L0AQC3</accession>
<evidence type="ECO:0000313" key="1">
    <source>
        <dbReference type="EMBL" id="SGZ20461.1"/>
    </source>
</evidence>
<dbReference type="AlphaFoldDB" id="A0A1L0AQC3"/>
<protein>
    <submittedName>
        <fullName evidence="1">Uncharacterized protein</fullName>
    </submittedName>
</protein>
<organism evidence="1 2">
    <name type="scientific">Moritella viscosa</name>
    <dbReference type="NCBI Taxonomy" id="80854"/>
    <lineage>
        <taxon>Bacteria</taxon>
        <taxon>Pseudomonadati</taxon>
        <taxon>Pseudomonadota</taxon>
        <taxon>Gammaproteobacteria</taxon>
        <taxon>Alteromonadales</taxon>
        <taxon>Moritellaceae</taxon>
        <taxon>Moritella</taxon>
    </lineage>
</organism>
<name>A0A1L0AQC3_9GAMM</name>
<dbReference type="RefSeq" id="WP_075518669.1">
    <property type="nucleotide sequence ID" value="NZ_FPLD01000168.1"/>
</dbReference>
<reference evidence="1 2" key="1">
    <citation type="submission" date="2016-11" db="EMBL/GenBank/DDBJ databases">
        <authorList>
            <person name="Jaros S."/>
            <person name="Januszkiewicz K."/>
            <person name="Wedrychowicz H."/>
        </authorList>
    </citation>
    <scope>NUCLEOTIDE SEQUENCE [LARGE SCALE GENOMIC DNA]</scope>
    <source>
        <strain evidence="1">NVI 5450</strain>
    </source>
</reference>
<gene>
    <name evidence="1" type="ORF">NVI5450_4880</name>
</gene>
<dbReference type="Proteomes" id="UP000183794">
    <property type="component" value="Unassembled WGS sequence"/>
</dbReference>
<proteinExistence type="predicted"/>
<dbReference type="EMBL" id="FPLD01000168">
    <property type="protein sequence ID" value="SGZ20461.1"/>
    <property type="molecule type" value="Genomic_DNA"/>
</dbReference>
<sequence length="127" mass="14546">MLKITNWKDLNTLPITPILLNQLKQHLLSPFHDEEEAQNTWTELECELWMISSLSDISRVGVDGNRITKREKNLLSFALDNIEFEDELDYGSLLTLTILSDSGQGLYLLMPQSLKTELMNTLGVNHE</sequence>
<evidence type="ECO:0000313" key="2">
    <source>
        <dbReference type="Proteomes" id="UP000183794"/>
    </source>
</evidence>